<dbReference type="GO" id="GO:0006874">
    <property type="term" value="P:intracellular calcium ion homeostasis"/>
    <property type="evidence" value="ECO:0007669"/>
    <property type="project" value="TreeGrafter"/>
</dbReference>
<dbReference type="Proteomes" id="UP000270296">
    <property type="component" value="Unassembled WGS sequence"/>
</dbReference>
<protein>
    <submittedName>
        <fullName evidence="6">CID domain-containing protein</fullName>
    </submittedName>
</protein>
<dbReference type="InterPro" id="IPR035967">
    <property type="entry name" value="SWAP/Surp_sf"/>
</dbReference>
<dbReference type="InterPro" id="IPR006569">
    <property type="entry name" value="CID_dom"/>
</dbReference>
<feature type="compositionally biased region" description="Low complexity" evidence="1">
    <location>
        <begin position="640"/>
        <end position="670"/>
    </location>
</feature>
<reference evidence="6" key="1">
    <citation type="submission" date="2016-06" db="UniProtKB">
        <authorList>
            <consortium name="WormBaseParasite"/>
        </authorList>
    </citation>
    <scope>IDENTIFICATION</scope>
</reference>
<dbReference type="Pfam" id="PF01805">
    <property type="entry name" value="Surp"/>
    <property type="match status" value="1"/>
</dbReference>
<feature type="compositionally biased region" description="Basic residues" evidence="1">
    <location>
        <begin position="671"/>
        <end position="691"/>
    </location>
</feature>
<feature type="region of interest" description="Disordered" evidence="1">
    <location>
        <begin position="633"/>
        <end position="700"/>
    </location>
</feature>
<dbReference type="SUPFAM" id="SSF109905">
    <property type="entry name" value="Surp module (SWAP domain)"/>
    <property type="match status" value="1"/>
</dbReference>
<accession>A0A183IIN6</accession>
<proteinExistence type="predicted"/>
<dbReference type="GO" id="GO:0048471">
    <property type="term" value="C:perinuclear region of cytoplasm"/>
    <property type="evidence" value="ECO:0007669"/>
    <property type="project" value="TreeGrafter"/>
</dbReference>
<dbReference type="AlphaFoldDB" id="A0A183IIN6"/>
<organism evidence="6">
    <name type="scientific">Soboliphyme baturini</name>
    <dbReference type="NCBI Taxonomy" id="241478"/>
    <lineage>
        <taxon>Eukaryota</taxon>
        <taxon>Metazoa</taxon>
        <taxon>Ecdysozoa</taxon>
        <taxon>Nematoda</taxon>
        <taxon>Enoplea</taxon>
        <taxon>Dorylaimia</taxon>
        <taxon>Dioctophymatida</taxon>
        <taxon>Dioctophymatoidea</taxon>
        <taxon>Soboliphymatidae</taxon>
        <taxon>Soboliphyme</taxon>
    </lineage>
</organism>
<dbReference type="WBParaSite" id="SBAD_0000364001-mRNA-1">
    <property type="protein sequence ID" value="SBAD_0000364001-mRNA-1"/>
    <property type="gene ID" value="SBAD_0000364001"/>
</dbReference>
<keyword evidence="5" id="KW-1185">Reference proteome</keyword>
<name>A0A183IIN6_9BILA</name>
<dbReference type="Gene3D" id="1.10.10.790">
    <property type="entry name" value="Surp module"/>
    <property type="match status" value="1"/>
</dbReference>
<dbReference type="Pfam" id="PF25127">
    <property type="entry name" value="DUF7819"/>
    <property type="match status" value="1"/>
</dbReference>
<dbReference type="GO" id="GO:0003723">
    <property type="term" value="F:RNA binding"/>
    <property type="evidence" value="ECO:0007669"/>
    <property type="project" value="InterPro"/>
</dbReference>
<dbReference type="OrthoDB" id="21470at2759"/>
<dbReference type="GO" id="GO:0006396">
    <property type="term" value="P:RNA processing"/>
    <property type="evidence" value="ECO:0007669"/>
    <property type="project" value="InterPro"/>
</dbReference>
<dbReference type="PANTHER" id="PTHR12323:SF0">
    <property type="entry name" value="CALCIUM HOMEOSTASIS ENDOPLASMIC RETICULUM PROTEIN"/>
    <property type="match status" value="1"/>
</dbReference>
<dbReference type="SUPFAM" id="SSF48464">
    <property type="entry name" value="ENTH/VHS domain"/>
    <property type="match status" value="1"/>
</dbReference>
<feature type="domain" description="CID" evidence="3">
    <location>
        <begin position="150"/>
        <end position="292"/>
    </location>
</feature>
<dbReference type="SMART" id="SM00582">
    <property type="entry name" value="RPR"/>
    <property type="match status" value="1"/>
</dbReference>
<dbReference type="Pfam" id="PF04818">
    <property type="entry name" value="CID"/>
    <property type="match status" value="1"/>
</dbReference>
<dbReference type="PROSITE" id="PS51391">
    <property type="entry name" value="CID"/>
    <property type="match status" value="1"/>
</dbReference>
<dbReference type="PROSITE" id="PS50128">
    <property type="entry name" value="SURP"/>
    <property type="match status" value="1"/>
</dbReference>
<evidence type="ECO:0000256" key="1">
    <source>
        <dbReference type="SAM" id="MobiDB-lite"/>
    </source>
</evidence>
<evidence type="ECO:0000259" key="2">
    <source>
        <dbReference type="PROSITE" id="PS50128"/>
    </source>
</evidence>
<feature type="region of interest" description="Disordered" evidence="1">
    <location>
        <begin position="361"/>
        <end position="397"/>
    </location>
</feature>
<reference evidence="4 5" key="2">
    <citation type="submission" date="2018-11" db="EMBL/GenBank/DDBJ databases">
        <authorList>
            <consortium name="Pathogen Informatics"/>
        </authorList>
    </citation>
    <scope>NUCLEOTIDE SEQUENCE [LARGE SCALE GENOMIC DNA]</scope>
</reference>
<feature type="domain" description="SURP motif" evidence="2">
    <location>
        <begin position="19"/>
        <end position="62"/>
    </location>
</feature>
<evidence type="ECO:0000259" key="3">
    <source>
        <dbReference type="PROSITE" id="PS51391"/>
    </source>
</evidence>
<evidence type="ECO:0000313" key="6">
    <source>
        <dbReference type="WBParaSite" id="SBAD_0000364001-mRNA-1"/>
    </source>
</evidence>
<evidence type="ECO:0000313" key="4">
    <source>
        <dbReference type="EMBL" id="VDP01302.1"/>
    </source>
</evidence>
<dbReference type="InterPro" id="IPR008942">
    <property type="entry name" value="ENTH_VHS"/>
</dbReference>
<dbReference type="Gene3D" id="1.25.40.90">
    <property type="match status" value="1"/>
</dbReference>
<sequence>MLFRNKTIIHLTDVELRKIIDKLAQFVARNGPEFEEMTKQKQKGNARFAFLFGGDNFLYYQYKVNEEKTNLIKAILPIILKLWRTNEKLSRWSIDAILDSLIKVSLRVAASRGKPVSVVLYVKGHFWVCGQVEQAVYYMEGDLLNQFAEECQMNLDELMSVMDSLKESCTKEAISSCKSWIFEHFLSFKHGDTIMRFLMKLVKNLQVSFLHKLHVLYLVNDLCHQCFRKQDENMLMLLRRYIVALYCVTFQQHADDEQQRSKLEKLVGIWEKQGYFDDSTLSKLRDVHLGLQSYQLELANEYGTVVSDIIQRFRARYQQYELQHQEFARHIQQQLNSLESQQDLIAGGHYASQGSVPCSALPGQQVPAASSRRSRFDSPVPTSGIPGGQPSLPISNLPAPHLPSSAGATGLLGHCPPGYFTQGAWQGSSSPALVGAPQAVAGPMSSASFPVPFSASSGNVQPFYSPTSVSSMSRMPTILPNMPPGANVPPWNGPLPAMPLSAPSDMAMQRWSGPDVTTVPQSRTAILHPPLIPPPMCPLRPFFDEQSLIPKVAYYDLPAGVMAPLVKLEDHEYKPLVPDDIRLPPPMPPSERLVLAVDAFFAPPNHENPRDSDGWERLGLYEYYNLKSQTCFGNNKTSDKSSSSESNASIRSDSPSSSTSSNRSSSGSPRSHSHSFSRSKSRSRSKSKSKSRSSSPVGNE</sequence>
<dbReference type="InterPro" id="IPR000061">
    <property type="entry name" value="Surp"/>
</dbReference>
<dbReference type="InterPro" id="IPR056721">
    <property type="entry name" value="DUF7819"/>
</dbReference>
<dbReference type="SMART" id="SM00648">
    <property type="entry name" value="SWAP"/>
    <property type="match status" value="1"/>
</dbReference>
<gene>
    <name evidence="4" type="ORF">SBAD_LOCUS3481</name>
</gene>
<dbReference type="PANTHER" id="PTHR12323">
    <property type="entry name" value="SR-RELATED CTD ASSOCIATED FACTOR 6"/>
    <property type="match status" value="1"/>
</dbReference>
<evidence type="ECO:0000313" key="5">
    <source>
        <dbReference type="Proteomes" id="UP000270296"/>
    </source>
</evidence>
<dbReference type="EMBL" id="UZAM01007771">
    <property type="protein sequence ID" value="VDP01302.1"/>
    <property type="molecule type" value="Genomic_DNA"/>
</dbReference>